<dbReference type="OrthoDB" id="310895at2759"/>
<dbReference type="Proteomes" id="UP000281553">
    <property type="component" value="Unassembled WGS sequence"/>
</dbReference>
<dbReference type="FunFam" id="3.40.605.10:FF:000026">
    <property type="entry name" value="Aldehyde dehydrogenase, putative"/>
    <property type="match status" value="1"/>
</dbReference>
<dbReference type="InterPro" id="IPR016161">
    <property type="entry name" value="Ald_DH/histidinol_DH"/>
</dbReference>
<feature type="domain" description="Aldehyde dehydrogenase" evidence="2">
    <location>
        <begin position="15"/>
        <end position="165"/>
    </location>
</feature>
<evidence type="ECO:0000256" key="1">
    <source>
        <dbReference type="ARBA" id="ARBA00009986"/>
    </source>
</evidence>
<dbReference type="InterPro" id="IPR016162">
    <property type="entry name" value="Ald_DH_N"/>
</dbReference>
<dbReference type="Pfam" id="PF00171">
    <property type="entry name" value="Aldedh"/>
    <property type="match status" value="1"/>
</dbReference>
<name>A0A3P7LJS6_DIBLA</name>
<sequence length="192" mass="21501">MSDEVISVSFLVSLQGPQVDETQMNKILDYIAWGKKEGAKLCAGGKKLDREGYFIQSTVFGDVKDNMKISREEIFGPVMQIAKFKTMEEVLERANDSIYGLAAGIFTQDLDKALYAMQGLRAGSVWVNCYDVFDAGAPFGGYKMSGVGRELGEDGLKIYSETKTVRTQPLRVYFTLLHWLFMTSSFILRVSK</sequence>
<dbReference type="PANTHER" id="PTHR11699">
    <property type="entry name" value="ALDEHYDE DEHYDROGENASE-RELATED"/>
    <property type="match status" value="1"/>
</dbReference>
<dbReference type="SUPFAM" id="SSF53720">
    <property type="entry name" value="ALDH-like"/>
    <property type="match status" value="1"/>
</dbReference>
<dbReference type="InterPro" id="IPR015590">
    <property type="entry name" value="Aldehyde_DH_dom"/>
</dbReference>
<comment type="similarity">
    <text evidence="1">Belongs to the aldehyde dehydrogenase family.</text>
</comment>
<dbReference type="InterPro" id="IPR016163">
    <property type="entry name" value="Ald_DH_C"/>
</dbReference>
<evidence type="ECO:0000313" key="4">
    <source>
        <dbReference type="Proteomes" id="UP000281553"/>
    </source>
</evidence>
<dbReference type="FunFam" id="3.40.309.10:FF:000001">
    <property type="entry name" value="Mitochondrial aldehyde dehydrogenase 2"/>
    <property type="match status" value="1"/>
</dbReference>
<organism evidence="3 4">
    <name type="scientific">Dibothriocephalus latus</name>
    <name type="common">Fish tapeworm</name>
    <name type="synonym">Diphyllobothrium latum</name>
    <dbReference type="NCBI Taxonomy" id="60516"/>
    <lineage>
        <taxon>Eukaryota</taxon>
        <taxon>Metazoa</taxon>
        <taxon>Spiralia</taxon>
        <taxon>Lophotrochozoa</taxon>
        <taxon>Platyhelminthes</taxon>
        <taxon>Cestoda</taxon>
        <taxon>Eucestoda</taxon>
        <taxon>Diphyllobothriidea</taxon>
        <taxon>Diphyllobothriidae</taxon>
        <taxon>Dibothriocephalus</taxon>
    </lineage>
</organism>
<dbReference type="GO" id="GO:0016620">
    <property type="term" value="F:oxidoreductase activity, acting on the aldehyde or oxo group of donors, NAD or NADP as acceptor"/>
    <property type="evidence" value="ECO:0007669"/>
    <property type="project" value="InterPro"/>
</dbReference>
<dbReference type="Gene3D" id="3.40.309.10">
    <property type="entry name" value="Aldehyde Dehydrogenase, Chain A, domain 2"/>
    <property type="match status" value="1"/>
</dbReference>
<reference evidence="3 4" key="1">
    <citation type="submission" date="2018-11" db="EMBL/GenBank/DDBJ databases">
        <authorList>
            <consortium name="Pathogen Informatics"/>
        </authorList>
    </citation>
    <scope>NUCLEOTIDE SEQUENCE [LARGE SCALE GENOMIC DNA]</scope>
</reference>
<proteinExistence type="inferred from homology"/>
<dbReference type="EMBL" id="UYRU01050549">
    <property type="protein sequence ID" value="VDN11043.1"/>
    <property type="molecule type" value="Genomic_DNA"/>
</dbReference>
<dbReference type="AlphaFoldDB" id="A0A3P7LJS6"/>
<evidence type="ECO:0000259" key="2">
    <source>
        <dbReference type="Pfam" id="PF00171"/>
    </source>
</evidence>
<keyword evidence="4" id="KW-1185">Reference proteome</keyword>
<dbReference type="Gene3D" id="3.40.605.10">
    <property type="entry name" value="Aldehyde Dehydrogenase, Chain A, domain 1"/>
    <property type="match status" value="1"/>
</dbReference>
<accession>A0A3P7LJS6</accession>
<gene>
    <name evidence="3" type="ORF">DILT_LOCUS6874</name>
</gene>
<evidence type="ECO:0000313" key="3">
    <source>
        <dbReference type="EMBL" id="VDN11043.1"/>
    </source>
</evidence>
<protein>
    <recommendedName>
        <fullName evidence="2">Aldehyde dehydrogenase domain-containing protein</fullName>
    </recommendedName>
</protein>